<protein>
    <recommendedName>
        <fullName evidence="3">ALOG domain-containing protein</fullName>
    </recommendedName>
</protein>
<dbReference type="GO" id="GO:0003677">
    <property type="term" value="F:DNA binding"/>
    <property type="evidence" value="ECO:0007669"/>
    <property type="project" value="InterPro"/>
</dbReference>
<proteinExistence type="predicted"/>
<feature type="region of interest" description="Disordered" evidence="2">
    <location>
        <begin position="89"/>
        <end position="111"/>
    </location>
</feature>
<dbReference type="InterPro" id="IPR013762">
    <property type="entry name" value="Integrase-like_cat_sf"/>
</dbReference>
<feature type="domain" description="ALOG" evidence="3">
    <location>
        <begin position="2144"/>
        <end position="2277"/>
    </location>
</feature>
<dbReference type="SUPFAM" id="SSF56349">
    <property type="entry name" value="DNA breaking-rejoining enzymes"/>
    <property type="match status" value="1"/>
</dbReference>
<name>A0A8B6DP36_MYTGA</name>
<dbReference type="Proteomes" id="UP000596742">
    <property type="component" value="Unassembled WGS sequence"/>
</dbReference>
<reference evidence="4" key="1">
    <citation type="submission" date="2018-11" db="EMBL/GenBank/DDBJ databases">
        <authorList>
            <person name="Alioto T."/>
            <person name="Alioto T."/>
        </authorList>
    </citation>
    <scope>NUCLEOTIDE SEQUENCE</scope>
</reference>
<evidence type="ECO:0000313" key="5">
    <source>
        <dbReference type="Proteomes" id="UP000596742"/>
    </source>
</evidence>
<dbReference type="EMBL" id="UYJE01003880">
    <property type="protein sequence ID" value="VDI23105.1"/>
    <property type="molecule type" value="Genomic_DNA"/>
</dbReference>
<organism evidence="4 5">
    <name type="scientific">Mytilus galloprovincialis</name>
    <name type="common">Mediterranean mussel</name>
    <dbReference type="NCBI Taxonomy" id="29158"/>
    <lineage>
        <taxon>Eukaryota</taxon>
        <taxon>Metazoa</taxon>
        <taxon>Spiralia</taxon>
        <taxon>Lophotrochozoa</taxon>
        <taxon>Mollusca</taxon>
        <taxon>Bivalvia</taxon>
        <taxon>Autobranchia</taxon>
        <taxon>Pteriomorphia</taxon>
        <taxon>Mytilida</taxon>
        <taxon>Mytiloidea</taxon>
        <taxon>Mytilidae</taxon>
        <taxon>Mytilinae</taxon>
        <taxon>Mytilus</taxon>
    </lineage>
</organism>
<keyword evidence="1" id="KW-0233">DNA recombination</keyword>
<dbReference type="InterPro" id="IPR006936">
    <property type="entry name" value="ALOG_dom"/>
</dbReference>
<dbReference type="PROSITE" id="PS51697">
    <property type="entry name" value="ALOG"/>
    <property type="match status" value="1"/>
</dbReference>
<dbReference type="PANTHER" id="PTHR16155:SF19">
    <property type="entry name" value="DED DOMAIN-CONTAINING PROTEIN"/>
    <property type="match status" value="1"/>
</dbReference>
<dbReference type="GO" id="GO:0006310">
    <property type="term" value="P:DNA recombination"/>
    <property type="evidence" value="ECO:0007669"/>
    <property type="project" value="UniProtKB-KW"/>
</dbReference>
<feature type="compositionally biased region" description="Basic residues" evidence="2">
    <location>
        <begin position="93"/>
        <end position="105"/>
    </location>
</feature>
<sequence>MLRGHHLTVYSGFKSLQRCNDQKSQTHINTKQRNNMKYSYSDYKIQRSAFWTDVPHHKSKPKHQKLKIVKVHKHSIITKRNDRIKGSQSLKSLKSKSGAHGKSKQSIKSNKTAVRNYDSDRFLRHSILNEASMNTNVPVSKENESALDELNKTFETPLYLMYQDSHKLLHITSLSYDNIRYEIRRHTSIPYSLLLLYHRGKRLHGNMLPDIQPYDSILVLVKGKGGMEQGDNHESVTEKSSEEEITTWLIKSLGLTGDQIKNYDLRDLDGQILYNYSFERLEQFKLLLPVVPIGLLRKMLILRKPDTKTRDILTLPESKWKCEDVEDLVRRTLKGKRDTVDQICKFINDKAIDGVVFLTYSNVEEMQEDYSSSKEYRLQFEKIMNKQAEILAQIHDLKNKPKSSKEKQAHSKPSSEIKKWDSFFQDRLNLEKSSASLDAFVKPCNLSIIYSAWKTKNDFESKVLFFILNEEQIQFDSHSQRIIWSKIRQNMRRWRQSLDASSKTLFEETDDDECLTYGGQHISLSNEQPNMRPIMDKFKKPQDLLSIPNMFLLVECNTFETVLTTYEINLQVREKEPMLYRFNFRKDIEYLQFNLQNEKKDFWSSILLARDTDDEADKSTDTVKCVSHIQSHRPFLASGADIQYITGNFFPTCESGGALADRCFEYKFFTSSLVSIDKAISKFLIETLRYACGVLNARKNGTIAFGIGDDVAKIDGRSFKHGEIVGFCIVETMKDFKSQFTDALDNAKNKCFDDASKVKAVMCIGDPVFIPVVTSRSERIMYVMEVDIEPSTEKCGDAYFKLNRSRLDNVGNIKKLEKDYTLFVRKGSSTEKIIDDNAFIHKPLETIIKQRRIFDERIRKTIRQPLELPMDKLRRLLCNGLDQFDSSFYPFLVVNKPTIEQKQNSEWIQRLQFIRAIEFYCIFDFDDYSNVDGLCSNYRNKMKSVIHSEDIFEDFSNRFTKLKSLLGFPDDRKTVWVFANGRNDVKPVRPHYDSERNLWSSEYLGIRDAVFFYSQIIPKRRAMFIFLLFSDDFIGLIETLNECILRFGWDRIIIITTEGYILKNLTKTLVREKRSSEEDIARRSIYGEGLTWEHICSTFCQTAGLSEEILIRIPVYSGGDGVPMDQNFQDAIADLEVLSTTLCKSSSQENNETFNLKIEKQFYKGGKVNWFNFALGHVCTRHIFNQLKTYIQRVLSYGHENQDQIVVPITIAYQPGAGVSTLARHLLWEFHDRYRCAIIKRLTTNTVSNIFSLWQYKETTKRNPLLLLVDDLSDPDYYPQQLPKKIQNRFDYSKLPHQGPVCCVIICQRGIEEVKRKPKFSSPLIEYSETLRHKLTDEEINWFEFKFKQIEKRKHAYRSDNLISFLILRKDFDGSYIKKTISELLTTIDEDSTEYELLSFVALFSNFGNRSYNSKRACIPIECCDEFIGTKYTKGKAWEFWEKNMEEDKKIFLIVEENRSYSTKYTFKEIRISHPSIAPVVLDVLKENKLSLTDLTLKFLDSSILTDNSVTASCIIEYKTKEMLKRRLKEEYNDKENTAYSPLIEKITKDEGWSNAAKVLKKGFDLFQDCYIYQTLSKLLSKHEQYDDAIKYAQESIKYASTIEEKGFCYQSLGLAMKEKFESNLDDYVNIDKSGNAVKSLIEAFELFLEARPCVENAGEISVLYCTRNIIRTILLCGTFILEKANFPPKIDRKKLLTDPVYDISELPDPWNEIKRTLTSLVNHGQHSFELIQRKLCFEPLYYSHDHQKLHRFHRSLQYEYPKLINKFIQIFGEDNEEPPTDTSPEVIDEWNRRKALNYMGNNYMDLYNRIYLQHRRKCMEVDRGIALCLEIHGHLALIINKEVRDYINLVSVNFMLSSLKSRGVKKAPPSNSIKELIGFCQIASTSPGDYADQAYFFLSMMLWPTDEEDTQLHRDLLQKTLSYFSSRKPKRFSKKKEQKEIKGENNITRPTPQFYLGHGKGLKRFCHRFDIYFKSSAGEQFDDGKIWHREDVKRKIRRVEGYIQYNQAWQYISVKTNMSSDNEVQIHRIRKCSIKSEEEVTFVLGFSIAGPIAYDVQLKENPETYISPVEIDEDKTENYYNKSDGELSDLIIRIQQLKVETEQRDLHRDEHTCDNCASGEMSFREEELNDRILELDSLLQSTKYSKQKLVLQKSIVSFLSDLNPQKSLNDALPSDIRKFLVYKDDSGKTQIHKAQCKNRGVKGKFQCGCPLRLSAGSVDSLIGQLRAIFRDHGRGTDWNDMLGLGNPAASSIIKKYLSAIKLEQSMAAASPKHAVPLFSNKLILVSRYISYKMSNKKLAIFQKYILIRDKTFFNILSFTGDRAGDLGSVLTDQVRWLPGEEGVIISMMKEFCPVTVLREYIDFCKVSKLEIVGGFLFRPLAPSCMALSDVPFTSAAANARLKSHLTDLNIWEGETPHSTRSGCALTLTWLGLNSECIKSHVGWKSDKMLKHYTVTNEINEKSVSARSLSKLSDSEISHLTGKYQRYNNFEHFKKTTQLKAEIELLKKGINVDVIEQALREVKEYAARSREINVDTLQLKLMHLDEVARRVGHQDRELYSMVLQRFLCHKNHERVGFLVTSLLSSPAETKLFEKEQKFLKIHGNELLSTKQQKDEELSSTDHRFRPYAWEYSIDFLPALVNPRLYHDVQYVDFKNILVTQDMRTFDCNKDVLDENLDEDFYFLDPSRFVAGNVHKNKELWGKFWTKTRR</sequence>
<evidence type="ECO:0000259" key="3">
    <source>
        <dbReference type="PROSITE" id="PS51697"/>
    </source>
</evidence>
<comment type="caution">
    <text evidence="4">The sequence shown here is derived from an EMBL/GenBank/DDBJ whole genome shotgun (WGS) entry which is preliminary data.</text>
</comment>
<dbReference type="GO" id="GO:0005737">
    <property type="term" value="C:cytoplasm"/>
    <property type="evidence" value="ECO:0007669"/>
    <property type="project" value="TreeGrafter"/>
</dbReference>
<dbReference type="InterPro" id="IPR011010">
    <property type="entry name" value="DNA_brk_join_enz"/>
</dbReference>
<keyword evidence="5" id="KW-1185">Reference proteome</keyword>
<evidence type="ECO:0000256" key="1">
    <source>
        <dbReference type="ARBA" id="ARBA00023172"/>
    </source>
</evidence>
<gene>
    <name evidence="4" type="ORF">MGAL_10B092719</name>
</gene>
<dbReference type="GO" id="GO:0015074">
    <property type="term" value="P:DNA integration"/>
    <property type="evidence" value="ECO:0007669"/>
    <property type="project" value="InterPro"/>
</dbReference>
<dbReference type="Pfam" id="PF04852">
    <property type="entry name" value="ALOG_dom"/>
    <property type="match status" value="1"/>
</dbReference>
<dbReference type="Gene3D" id="1.10.443.10">
    <property type="entry name" value="Intergrase catalytic core"/>
    <property type="match status" value="1"/>
</dbReference>
<evidence type="ECO:0000256" key="2">
    <source>
        <dbReference type="SAM" id="MobiDB-lite"/>
    </source>
</evidence>
<evidence type="ECO:0000313" key="4">
    <source>
        <dbReference type="EMBL" id="VDI23105.1"/>
    </source>
</evidence>
<accession>A0A8B6DP36</accession>
<dbReference type="PANTHER" id="PTHR16155">
    <property type="entry name" value="DED DOMAIN-CONTAINING PROTEIN"/>
    <property type="match status" value="1"/>
</dbReference>
<dbReference type="OrthoDB" id="6151882at2759"/>